<evidence type="ECO:0008006" key="3">
    <source>
        <dbReference type="Google" id="ProtNLM"/>
    </source>
</evidence>
<reference evidence="1 2" key="1">
    <citation type="submission" date="2014-03" db="EMBL/GenBank/DDBJ databases">
        <title>The genomes of two eusocial bee gut symbionts.</title>
        <authorList>
            <person name="Kwong W.K."/>
            <person name="Engel P."/>
            <person name="Koch H."/>
            <person name="Moran N.A."/>
        </authorList>
    </citation>
    <scope>NUCLEOTIDE SEQUENCE [LARGE SCALE GENOMIC DNA]</scope>
    <source>
        <strain evidence="2">wkB29</strain>
    </source>
</reference>
<accession>A0A836MP25</accession>
<organism evidence="1 2">
    <name type="scientific">Snodgrassella communis</name>
    <dbReference type="NCBI Taxonomy" id="2946699"/>
    <lineage>
        <taxon>Bacteria</taxon>
        <taxon>Pseudomonadati</taxon>
        <taxon>Pseudomonadota</taxon>
        <taxon>Betaproteobacteria</taxon>
        <taxon>Neisseriales</taxon>
        <taxon>Neisseriaceae</taxon>
        <taxon>Snodgrassella</taxon>
    </lineage>
</organism>
<comment type="caution">
    <text evidence="1">The sequence shown here is derived from an EMBL/GenBank/DDBJ whole genome shotgun (WGS) entry which is preliminary data.</text>
</comment>
<proteinExistence type="predicted"/>
<evidence type="ECO:0000313" key="1">
    <source>
        <dbReference type="EMBL" id="KDN14386.1"/>
    </source>
</evidence>
<evidence type="ECO:0000313" key="2">
    <source>
        <dbReference type="Proteomes" id="UP000027170"/>
    </source>
</evidence>
<sequence>MQETQTVQQITGLLLGTAVGDAIGLAREGLASKRASRLFGNQIQHSLIVKLCDFAQ</sequence>
<gene>
    <name evidence="1" type="ORF">SALWKB29_1475</name>
</gene>
<keyword evidence="2" id="KW-1185">Reference proteome</keyword>
<dbReference type="EMBL" id="JFZV01000007">
    <property type="protein sequence ID" value="KDN14386.1"/>
    <property type="molecule type" value="Genomic_DNA"/>
</dbReference>
<name>A0A836MP25_9NEIS</name>
<dbReference type="Proteomes" id="UP000027170">
    <property type="component" value="Unassembled WGS sequence"/>
</dbReference>
<dbReference type="RefSeq" id="WP_180295671.1">
    <property type="nucleotide sequence ID" value="NZ_JFZV01000007.1"/>
</dbReference>
<dbReference type="AlphaFoldDB" id="A0A836MP25"/>
<protein>
    <recommendedName>
        <fullName evidence="3">ADP-ribosylglycohydrolase</fullName>
    </recommendedName>
</protein>